<reference evidence="2" key="1">
    <citation type="journal article" date="2019" name="Int. J. Syst. Evol. Microbiol.">
        <title>The Global Catalogue of Microorganisms (GCM) 10K type strain sequencing project: providing services to taxonomists for standard genome sequencing and annotation.</title>
        <authorList>
            <consortium name="The Broad Institute Genomics Platform"/>
            <consortium name="The Broad Institute Genome Sequencing Center for Infectious Disease"/>
            <person name="Wu L."/>
            <person name="Ma J."/>
        </authorList>
    </citation>
    <scope>NUCLEOTIDE SEQUENCE [LARGE SCALE GENOMIC DNA]</scope>
    <source>
        <strain evidence="2">JCM 18204</strain>
    </source>
</reference>
<dbReference type="Pfam" id="PF13578">
    <property type="entry name" value="Methyltransf_24"/>
    <property type="match status" value="1"/>
</dbReference>
<evidence type="ECO:0000313" key="1">
    <source>
        <dbReference type="EMBL" id="GAA4790586.1"/>
    </source>
</evidence>
<proteinExistence type="predicted"/>
<keyword evidence="1" id="KW-0489">Methyltransferase</keyword>
<organism evidence="1 2">
    <name type="scientific">Lysobacter hankyongensis</name>
    <dbReference type="NCBI Taxonomy" id="1176535"/>
    <lineage>
        <taxon>Bacteria</taxon>
        <taxon>Pseudomonadati</taxon>
        <taxon>Pseudomonadota</taxon>
        <taxon>Gammaproteobacteria</taxon>
        <taxon>Lysobacterales</taxon>
        <taxon>Lysobacteraceae</taxon>
        <taxon>Lysobacter</taxon>
    </lineage>
</organism>
<dbReference type="RefSeq" id="WP_345302675.1">
    <property type="nucleotide sequence ID" value="NZ_BAABJE010000005.1"/>
</dbReference>
<dbReference type="Gene3D" id="3.40.50.150">
    <property type="entry name" value="Vaccinia Virus protein VP39"/>
    <property type="match status" value="1"/>
</dbReference>
<keyword evidence="1" id="KW-0808">Transferase</keyword>
<comment type="caution">
    <text evidence="1">The sequence shown here is derived from an EMBL/GenBank/DDBJ whole genome shotgun (WGS) entry which is preliminary data.</text>
</comment>
<name>A0ABP9B895_9GAMM</name>
<keyword evidence="2" id="KW-1185">Reference proteome</keyword>
<protein>
    <submittedName>
        <fullName evidence="1">Class I SAM-dependent methyltransferase</fullName>
    </submittedName>
</protein>
<dbReference type="GO" id="GO:0008168">
    <property type="term" value="F:methyltransferase activity"/>
    <property type="evidence" value="ECO:0007669"/>
    <property type="project" value="UniProtKB-KW"/>
</dbReference>
<dbReference type="GO" id="GO:0032259">
    <property type="term" value="P:methylation"/>
    <property type="evidence" value="ECO:0007669"/>
    <property type="project" value="UniProtKB-KW"/>
</dbReference>
<dbReference type="InterPro" id="IPR029063">
    <property type="entry name" value="SAM-dependent_MTases_sf"/>
</dbReference>
<dbReference type="SUPFAM" id="SSF53335">
    <property type="entry name" value="S-adenosyl-L-methionine-dependent methyltransferases"/>
    <property type="match status" value="1"/>
</dbReference>
<accession>A0ABP9B895</accession>
<sequence>MSFADWLRRRRHQRALRALARWLPQPPGHFYSPVTDPDALAADAPRLWPSTTDAPGIDFDDDGQRRWLRDLFPPLLADFDYPRCPAADPRGFHLDNGQFGEVDARILFALLRHWRPARMVEVGSGFSTLLAADVNRRWLGGTMRLTAIEPYPRDFLHGLDGLQSLRVERVQDTPAVVFAELDAGDVLFVDSSHVLKTGSDLVHLLTRVLPTLRPGVRVHFHDVFLPDDYPPTWAIDENRGWNEQYALQAMLAANPHWRVVFAAHHALTRLADDARAAFGDHAGRPWQAGSLWLQRV</sequence>
<evidence type="ECO:0000313" key="2">
    <source>
        <dbReference type="Proteomes" id="UP001499959"/>
    </source>
</evidence>
<dbReference type="Proteomes" id="UP001499959">
    <property type="component" value="Unassembled WGS sequence"/>
</dbReference>
<dbReference type="EMBL" id="BAABJE010000005">
    <property type="protein sequence ID" value="GAA4790586.1"/>
    <property type="molecule type" value="Genomic_DNA"/>
</dbReference>
<gene>
    <name evidence="1" type="ORF">GCM10023307_14880</name>
</gene>